<gene>
    <name evidence="2" type="ORF">GCM10023184_40700</name>
</gene>
<proteinExistence type="predicted"/>
<name>A0ABP8HNW3_9BACT</name>
<comment type="caution">
    <text evidence="2">The sequence shown here is derived from an EMBL/GenBank/DDBJ whole genome shotgun (WGS) entry which is preliminary data.</text>
</comment>
<organism evidence="2 3">
    <name type="scientific">Flaviaesturariibacter amylovorans</name>
    <dbReference type="NCBI Taxonomy" id="1084520"/>
    <lineage>
        <taxon>Bacteria</taxon>
        <taxon>Pseudomonadati</taxon>
        <taxon>Bacteroidota</taxon>
        <taxon>Chitinophagia</taxon>
        <taxon>Chitinophagales</taxon>
        <taxon>Chitinophagaceae</taxon>
        <taxon>Flaviaestuariibacter</taxon>
    </lineage>
</organism>
<dbReference type="Gene3D" id="3.90.1570.30">
    <property type="match status" value="1"/>
</dbReference>
<dbReference type="InterPro" id="IPR029464">
    <property type="entry name" value="HSDR_N"/>
</dbReference>
<feature type="domain" description="Type I restriction enzyme R protein N-terminal" evidence="1">
    <location>
        <begin position="30"/>
        <end position="143"/>
    </location>
</feature>
<dbReference type="EMBL" id="BAABGY010000016">
    <property type="protein sequence ID" value="GAA4341898.1"/>
    <property type="molecule type" value="Genomic_DNA"/>
</dbReference>
<sequence length="390" mass="43607">MKGEAMEQLVRNGAPCILCASRKKLIQLTPEEGVRQDFIQKLIEVYGVPPENIQVEVQVYEGETRIGRTDIVVTHGVGSDEQPLLVVECKRPDWPLIDTVHKQAKRYCDALGVNLLVLTNGLQPVVLYRTDPAADFAPLTKLPSYSALLEQKGLRPAKPTPEFQREADGWAGPAFYHWLEGVAGVDTPKPIALFAYGLMEMLLDTRDRLQNLETKQATFVRDCGLRYTTFGNVTGGSWTGRYRYFIFDDMTRGHSVVSISILGKAKTENDPVYGNSKGETMLLVAIDDFEKTHHSLQLALDRFITITGNRIEVWHDGTLTAGKNGSVKRSDVIDFVFERQPQLVREGRIVLGSIETGPPYTIQTKGVQELIGNLADYAILRDQFRRTVGK</sequence>
<evidence type="ECO:0000259" key="1">
    <source>
        <dbReference type="Pfam" id="PF13588"/>
    </source>
</evidence>
<reference evidence="3" key="1">
    <citation type="journal article" date="2019" name="Int. J. Syst. Evol. Microbiol.">
        <title>The Global Catalogue of Microorganisms (GCM) 10K type strain sequencing project: providing services to taxonomists for standard genome sequencing and annotation.</title>
        <authorList>
            <consortium name="The Broad Institute Genomics Platform"/>
            <consortium name="The Broad Institute Genome Sequencing Center for Infectious Disease"/>
            <person name="Wu L."/>
            <person name="Ma J."/>
        </authorList>
    </citation>
    <scope>NUCLEOTIDE SEQUENCE [LARGE SCALE GENOMIC DNA]</scope>
    <source>
        <strain evidence="3">JCM 17919</strain>
    </source>
</reference>
<evidence type="ECO:0000313" key="2">
    <source>
        <dbReference type="EMBL" id="GAA4341898.1"/>
    </source>
</evidence>
<keyword evidence="3" id="KW-1185">Reference proteome</keyword>
<dbReference type="Pfam" id="PF13588">
    <property type="entry name" value="HSDR_N_2"/>
    <property type="match status" value="1"/>
</dbReference>
<protein>
    <recommendedName>
        <fullName evidence="1">Type I restriction enzyme R protein N-terminal domain-containing protein</fullName>
    </recommendedName>
</protein>
<accession>A0ABP8HNW3</accession>
<dbReference type="Proteomes" id="UP001501725">
    <property type="component" value="Unassembled WGS sequence"/>
</dbReference>
<evidence type="ECO:0000313" key="3">
    <source>
        <dbReference type="Proteomes" id="UP001501725"/>
    </source>
</evidence>